<evidence type="ECO:0000313" key="3">
    <source>
        <dbReference type="Proteomes" id="UP001168575"/>
    </source>
</evidence>
<proteinExistence type="predicted"/>
<dbReference type="EMBL" id="JAUMVS010000164">
    <property type="protein sequence ID" value="MDO4842421.1"/>
    <property type="molecule type" value="Genomic_DNA"/>
</dbReference>
<gene>
    <name evidence="2" type="ORF">Q3982_07090</name>
</gene>
<organism evidence="2 3">
    <name type="scientific">Phoenicibacter congonensis</name>
    <dbReference type="NCBI Taxonomy" id="1944646"/>
    <lineage>
        <taxon>Bacteria</taxon>
        <taxon>Bacillati</taxon>
        <taxon>Actinomycetota</taxon>
        <taxon>Coriobacteriia</taxon>
        <taxon>Eggerthellales</taxon>
        <taxon>Eggerthellaceae</taxon>
        <taxon>Phoenicibacter</taxon>
    </lineage>
</organism>
<name>A0AA43RKF2_9ACTN</name>
<comment type="caution">
    <text evidence="2">The sequence shown here is derived from an EMBL/GenBank/DDBJ whole genome shotgun (WGS) entry which is preliminary data.</text>
</comment>
<dbReference type="AlphaFoldDB" id="A0AA43RKF2"/>
<dbReference type="InterPro" id="IPR003741">
    <property type="entry name" value="LUD_dom"/>
</dbReference>
<feature type="domain" description="LUD" evidence="1">
    <location>
        <begin position="16"/>
        <end position="206"/>
    </location>
</feature>
<dbReference type="PANTHER" id="PTHR36179">
    <property type="entry name" value="LUD_DOM DOMAIN-CONTAINING PROTEIN"/>
    <property type="match status" value="1"/>
</dbReference>
<dbReference type="InterPro" id="IPR009501">
    <property type="entry name" value="UCP020269"/>
</dbReference>
<dbReference type="PIRSF" id="PIRSF020269">
    <property type="entry name" value="DUF1121"/>
    <property type="match status" value="1"/>
</dbReference>
<keyword evidence="3" id="KW-1185">Reference proteome</keyword>
<accession>A0AA43RKF2</accession>
<sequence>MGNPRKDAFAETSKTIIKNLEKRGMDGYFCESSADAVKLVKELVPVGASIGWGGTETFRETGVKDALEEGDYEMLDRSRVQGAEALREMYLSHLGCDVFFMSTNALTTKGELVNIDGNSNRLACLLYGPKQVIVLVGMNKIVHSIEDGINRIQTLACPPNATRLHCDTPCANVGVCGNCHNDDCMCCNIVVTRHNRHKGRVKVILIAEDLGF</sequence>
<dbReference type="Pfam" id="PF02589">
    <property type="entry name" value="LUD_dom"/>
    <property type="match status" value="1"/>
</dbReference>
<protein>
    <submittedName>
        <fullName evidence="2">Lactate utilization protein</fullName>
    </submittedName>
</protein>
<dbReference type="PANTHER" id="PTHR36179:SF2">
    <property type="entry name" value="LUD DOMAIN-CONTAINING PROTEIN"/>
    <property type="match status" value="1"/>
</dbReference>
<evidence type="ECO:0000313" key="2">
    <source>
        <dbReference type="EMBL" id="MDO4842421.1"/>
    </source>
</evidence>
<dbReference type="Proteomes" id="UP001168575">
    <property type="component" value="Unassembled WGS sequence"/>
</dbReference>
<evidence type="ECO:0000259" key="1">
    <source>
        <dbReference type="Pfam" id="PF02589"/>
    </source>
</evidence>
<reference evidence="2" key="1">
    <citation type="submission" date="2023-07" db="EMBL/GenBank/DDBJ databases">
        <title>Between Cages and Wild: Unraveling the Impact of Captivity on Animal Microbiomes and Antimicrobial Resistance.</title>
        <authorList>
            <person name="Schmartz G.P."/>
            <person name="Rehner J."/>
            <person name="Schuff M.J."/>
            <person name="Becker S.L."/>
            <person name="Kravczyk M."/>
            <person name="Gurevich A."/>
            <person name="Francke R."/>
            <person name="Mueller R."/>
            <person name="Keller V."/>
            <person name="Keller A."/>
        </authorList>
    </citation>
    <scope>NUCLEOTIDE SEQUENCE</scope>
    <source>
        <strain evidence="2">S12M_St_49</strain>
    </source>
</reference>